<evidence type="ECO:0000313" key="2">
    <source>
        <dbReference type="EMBL" id="CAJ1380455.1"/>
    </source>
</evidence>
<evidence type="ECO:0000256" key="1">
    <source>
        <dbReference type="SAM" id="MobiDB-lite"/>
    </source>
</evidence>
<evidence type="ECO:0000313" key="3">
    <source>
        <dbReference type="Proteomes" id="UP001178507"/>
    </source>
</evidence>
<dbReference type="AlphaFoldDB" id="A0AA36I5E8"/>
<keyword evidence="3" id="KW-1185">Reference proteome</keyword>
<feature type="compositionally biased region" description="Polar residues" evidence="1">
    <location>
        <begin position="126"/>
        <end position="137"/>
    </location>
</feature>
<name>A0AA36I5E8_9DINO</name>
<gene>
    <name evidence="2" type="ORF">EVOR1521_LOCUS8389</name>
</gene>
<feature type="compositionally biased region" description="Basic and acidic residues" evidence="1">
    <location>
        <begin position="142"/>
        <end position="154"/>
    </location>
</feature>
<dbReference type="Proteomes" id="UP001178507">
    <property type="component" value="Unassembled WGS sequence"/>
</dbReference>
<proteinExistence type="predicted"/>
<protein>
    <submittedName>
        <fullName evidence="2">Uncharacterized protein</fullName>
    </submittedName>
</protein>
<reference evidence="2" key="1">
    <citation type="submission" date="2023-08" db="EMBL/GenBank/DDBJ databases">
        <authorList>
            <person name="Chen Y."/>
            <person name="Shah S."/>
            <person name="Dougan E. K."/>
            <person name="Thang M."/>
            <person name="Chan C."/>
        </authorList>
    </citation>
    <scope>NUCLEOTIDE SEQUENCE</scope>
</reference>
<sequence length="185" mass="20408">MTITDLPVRMLCDCGEGARLVQDGEEPMMCMDFRLSVKIPLLQLLKSLTTLNEAPPESKNITQAVAEPPECTWEDGFDRMPGFQDYASQAMWTPCPEISCLEDKEGLQGIGFSPLPAPCRVELTHANQDVKSRTSPYPSHRSIPERRDRVETPDPKAQVITPGPVSPLKPRGPPSGVHPDTCLQT</sequence>
<dbReference type="EMBL" id="CAUJNA010000713">
    <property type="protein sequence ID" value="CAJ1380455.1"/>
    <property type="molecule type" value="Genomic_DNA"/>
</dbReference>
<comment type="caution">
    <text evidence="2">The sequence shown here is derived from an EMBL/GenBank/DDBJ whole genome shotgun (WGS) entry which is preliminary data.</text>
</comment>
<accession>A0AA36I5E8</accession>
<feature type="compositionally biased region" description="Pro residues" evidence="1">
    <location>
        <begin position="164"/>
        <end position="173"/>
    </location>
</feature>
<feature type="region of interest" description="Disordered" evidence="1">
    <location>
        <begin position="126"/>
        <end position="185"/>
    </location>
</feature>
<organism evidence="2 3">
    <name type="scientific">Effrenium voratum</name>
    <dbReference type="NCBI Taxonomy" id="2562239"/>
    <lineage>
        <taxon>Eukaryota</taxon>
        <taxon>Sar</taxon>
        <taxon>Alveolata</taxon>
        <taxon>Dinophyceae</taxon>
        <taxon>Suessiales</taxon>
        <taxon>Symbiodiniaceae</taxon>
        <taxon>Effrenium</taxon>
    </lineage>
</organism>